<reference evidence="3" key="1">
    <citation type="journal article" date="2023" name="bioRxiv">
        <title>Complete genome of the Medicago anthracnose fungus, Colletotrichum destructivum, reveals a mini-chromosome-like region within a core chromosome.</title>
        <authorList>
            <person name="Lapalu N."/>
            <person name="Simon A."/>
            <person name="Lu A."/>
            <person name="Plaumann P.-L."/>
            <person name="Amselem J."/>
            <person name="Pigne S."/>
            <person name="Auger A."/>
            <person name="Koch C."/>
            <person name="Dallery J.-F."/>
            <person name="O'Connell R.J."/>
        </authorList>
    </citation>
    <scope>NUCLEOTIDE SEQUENCE [LARGE SCALE GENOMIC DNA]</scope>
    <source>
        <strain evidence="3">CBS 520.97</strain>
    </source>
</reference>
<dbReference type="Pfam" id="PF20150">
    <property type="entry name" value="2EXR"/>
    <property type="match status" value="1"/>
</dbReference>
<dbReference type="PANTHER" id="PTHR35910">
    <property type="entry name" value="2EXR DOMAIN-CONTAINING PROTEIN"/>
    <property type="match status" value="1"/>
</dbReference>
<dbReference type="AlphaFoldDB" id="A0AAX4IMA9"/>
<dbReference type="PANTHER" id="PTHR35910:SF6">
    <property type="entry name" value="2EXR DOMAIN-CONTAINING PROTEIN"/>
    <property type="match status" value="1"/>
</dbReference>
<evidence type="ECO:0000313" key="3">
    <source>
        <dbReference type="Proteomes" id="UP001322277"/>
    </source>
</evidence>
<feature type="domain" description="2EXR" evidence="1">
    <location>
        <begin position="61"/>
        <end position="152"/>
    </location>
</feature>
<dbReference type="RefSeq" id="XP_062781887.1">
    <property type="nucleotide sequence ID" value="XM_062925836.1"/>
</dbReference>
<dbReference type="Proteomes" id="UP001322277">
    <property type="component" value="Chromosome 6"/>
</dbReference>
<proteinExistence type="predicted"/>
<evidence type="ECO:0000259" key="1">
    <source>
        <dbReference type="Pfam" id="PF20150"/>
    </source>
</evidence>
<name>A0AAX4IMA9_9PEZI</name>
<dbReference type="InterPro" id="IPR045518">
    <property type="entry name" value="2EXR"/>
</dbReference>
<gene>
    <name evidence="2" type="ORF">CDEST_09677</name>
</gene>
<dbReference type="GeneID" id="87946180"/>
<protein>
    <submittedName>
        <fullName evidence="2">2EXR domain-containing protein</fullName>
    </submittedName>
</protein>
<organism evidence="2 3">
    <name type="scientific">Colletotrichum destructivum</name>
    <dbReference type="NCBI Taxonomy" id="34406"/>
    <lineage>
        <taxon>Eukaryota</taxon>
        <taxon>Fungi</taxon>
        <taxon>Dikarya</taxon>
        <taxon>Ascomycota</taxon>
        <taxon>Pezizomycotina</taxon>
        <taxon>Sordariomycetes</taxon>
        <taxon>Hypocreomycetidae</taxon>
        <taxon>Glomerellales</taxon>
        <taxon>Glomerellaceae</taxon>
        <taxon>Colletotrichum</taxon>
        <taxon>Colletotrichum destructivum species complex</taxon>
    </lineage>
</organism>
<accession>A0AAX4IMA9</accession>
<sequence>MAPAIDAVNYSMAPVKEMTATALQLRTITLLEEIARSQTVLNGRLDAVERLLTREEPTLYFPQFRRLPPEIRHRIWSLAIPVRILRPWKRDDKKKHITPLMGPPAIARACREARAIATLYGGVVSLTYDAADDSENPARTSRYWFDSRRDVLELDRRVDIEGDEPRGIRDLVRRARHILASRAEAAWFTRLFRSAARLERVSVKLDVVSVGPCTWDLGVVRRLFGDAGGTVVTMDVEDADEVARVKGCLGGYWRSPVFCAFNLEAWARERETSAGTATGVRDDGWMRRLAGAWMSEVATGWVMAKAAEATSEGQLDMEGSEAEEALASAAAAAAAALDVENGFVRAALLVMPEVKLVRAYCRDEMHEVCRP</sequence>
<keyword evidence="3" id="KW-1185">Reference proteome</keyword>
<dbReference type="KEGG" id="cdet:87946180"/>
<dbReference type="EMBL" id="CP137310">
    <property type="protein sequence ID" value="WQF84663.1"/>
    <property type="molecule type" value="Genomic_DNA"/>
</dbReference>
<evidence type="ECO:0000313" key="2">
    <source>
        <dbReference type="EMBL" id="WQF84663.1"/>
    </source>
</evidence>